<dbReference type="InterPro" id="IPR011990">
    <property type="entry name" value="TPR-like_helical_dom_sf"/>
</dbReference>
<evidence type="ECO:0000256" key="1">
    <source>
        <dbReference type="ARBA" id="ARBA00022737"/>
    </source>
</evidence>
<dbReference type="Pfam" id="PF13812">
    <property type="entry name" value="PPR_3"/>
    <property type="match status" value="3"/>
</dbReference>
<dbReference type="GO" id="GO:0031930">
    <property type="term" value="P:mitochondria-nucleus signaling pathway"/>
    <property type="evidence" value="ECO:0007669"/>
    <property type="project" value="TreeGrafter"/>
</dbReference>
<dbReference type="OrthoDB" id="185373at2759"/>
<dbReference type="EMBL" id="QKWP01002399">
    <property type="protein sequence ID" value="RIB03467.1"/>
    <property type="molecule type" value="Genomic_DNA"/>
</dbReference>
<dbReference type="STRING" id="44941.A0A397U370"/>
<dbReference type="AlphaFoldDB" id="A0A397U370"/>
<gene>
    <name evidence="2" type="ORF">C2G38_2049249</name>
</gene>
<dbReference type="NCBIfam" id="TIGR00756">
    <property type="entry name" value="PPR"/>
    <property type="match status" value="2"/>
</dbReference>
<protein>
    <recommendedName>
        <fullName evidence="4">Pentacotripeptide-repeat region of PRORP domain-containing protein</fullName>
    </recommendedName>
</protein>
<dbReference type="PANTHER" id="PTHR47936">
    <property type="entry name" value="PPR_LONG DOMAIN-CONTAINING PROTEIN"/>
    <property type="match status" value="1"/>
</dbReference>
<accession>A0A397U370</accession>
<evidence type="ECO:0008006" key="4">
    <source>
        <dbReference type="Google" id="ProtNLM"/>
    </source>
</evidence>
<reference evidence="2 3" key="1">
    <citation type="submission" date="2018-06" db="EMBL/GenBank/DDBJ databases">
        <title>Comparative genomics reveals the genomic features of Rhizophagus irregularis, R. cerebriforme, R. diaphanum and Gigaspora rosea, and their symbiotic lifestyle signature.</title>
        <authorList>
            <person name="Morin E."/>
            <person name="San Clemente H."/>
            <person name="Chen E.C.H."/>
            <person name="De La Providencia I."/>
            <person name="Hainaut M."/>
            <person name="Kuo A."/>
            <person name="Kohler A."/>
            <person name="Murat C."/>
            <person name="Tang N."/>
            <person name="Roy S."/>
            <person name="Loubradou J."/>
            <person name="Henrissat B."/>
            <person name="Grigoriev I.V."/>
            <person name="Corradi N."/>
            <person name="Roux C."/>
            <person name="Martin F.M."/>
        </authorList>
    </citation>
    <scope>NUCLEOTIDE SEQUENCE [LARGE SCALE GENOMIC DNA]</scope>
    <source>
        <strain evidence="2 3">DAOM 194757</strain>
    </source>
</reference>
<keyword evidence="1" id="KW-0677">Repeat</keyword>
<evidence type="ECO:0000313" key="2">
    <source>
        <dbReference type="EMBL" id="RIB03467.1"/>
    </source>
</evidence>
<organism evidence="2 3">
    <name type="scientific">Gigaspora rosea</name>
    <dbReference type="NCBI Taxonomy" id="44941"/>
    <lineage>
        <taxon>Eukaryota</taxon>
        <taxon>Fungi</taxon>
        <taxon>Fungi incertae sedis</taxon>
        <taxon>Mucoromycota</taxon>
        <taxon>Glomeromycotina</taxon>
        <taxon>Glomeromycetes</taxon>
        <taxon>Diversisporales</taxon>
        <taxon>Gigasporaceae</taxon>
        <taxon>Gigaspora</taxon>
    </lineage>
</organism>
<keyword evidence="3" id="KW-1185">Reference proteome</keyword>
<dbReference type="InterPro" id="IPR002885">
    <property type="entry name" value="PPR_rpt"/>
</dbReference>
<dbReference type="Proteomes" id="UP000266673">
    <property type="component" value="Unassembled WGS sequence"/>
</dbReference>
<evidence type="ECO:0000313" key="3">
    <source>
        <dbReference type="Proteomes" id="UP000266673"/>
    </source>
</evidence>
<comment type="caution">
    <text evidence="2">The sequence shown here is derived from an EMBL/GenBank/DDBJ whole genome shotgun (WGS) entry which is preliminary data.</text>
</comment>
<dbReference type="PANTHER" id="PTHR47936:SF1">
    <property type="entry name" value="PENTATRICOPEPTIDE REPEAT-CONTAINING PROTEIN GUN1, CHLOROPLASTIC"/>
    <property type="match status" value="1"/>
</dbReference>
<sequence>MHRITSHLSTLTCLKTYRYTFKFKTWMISYHLCKKSQRYKNSIAYRSFLYEPPKEERLDISLEFSTAKEVLPLLHAIRARDQQATWKIYQELQQARKLHLLSPQQHSIVLKSFDVDGKYPFTRKETTILKKKLFYIFDQMKEIGHDPSVIDYSHMMNVFSRIRLREICDSLWIESINKGLQPSIYLFNSYLSSCLRRREPLLKKVNHIITSLKKSGLKPNLTTYSMLVRLYFEARDIKSAQQILEFGFSTKNYLEIEQHKWAIIRAFKCMMKAYGYKGDLKSMDECYRHMLRLKIKPDIYIFNTLIRYSCSHLNLQQANQYYNEMLLPEFSVTPNATTFQNIIYCLCEKGKTRECCRYIEQMKEKFNALPTEKSIGLIYNTMMRKKRFEDANEFAEKWKIPNDWYRKSK</sequence>
<proteinExistence type="predicted"/>
<dbReference type="Gene3D" id="1.25.40.10">
    <property type="entry name" value="Tetratricopeptide repeat domain"/>
    <property type="match status" value="2"/>
</dbReference>
<name>A0A397U370_9GLOM</name>